<organism evidence="3 4">
    <name type="scientific">Paraglaciecola algarum</name>
    <dbReference type="NCBI Taxonomy" id="3050085"/>
    <lineage>
        <taxon>Bacteria</taxon>
        <taxon>Pseudomonadati</taxon>
        <taxon>Pseudomonadota</taxon>
        <taxon>Gammaproteobacteria</taxon>
        <taxon>Alteromonadales</taxon>
        <taxon>Alteromonadaceae</taxon>
        <taxon>Paraglaciecola</taxon>
    </lineage>
</organism>
<dbReference type="SMART" id="SM00278">
    <property type="entry name" value="HhH1"/>
    <property type="match status" value="2"/>
</dbReference>
<dbReference type="EMBL" id="JAKGAS010000003">
    <property type="protein sequence ID" value="MCF2948057.1"/>
    <property type="molecule type" value="Genomic_DNA"/>
</dbReference>
<name>A0ABS9D532_9ALTE</name>
<feature type="region of interest" description="Disordered" evidence="1">
    <location>
        <begin position="196"/>
        <end position="225"/>
    </location>
</feature>
<evidence type="ECO:0000256" key="1">
    <source>
        <dbReference type="SAM" id="MobiDB-lite"/>
    </source>
</evidence>
<feature type="domain" description="Helix-hairpin-helix DNA-binding motif class 1" evidence="2">
    <location>
        <begin position="235"/>
        <end position="254"/>
    </location>
</feature>
<dbReference type="Pfam" id="PF12836">
    <property type="entry name" value="HHH_3"/>
    <property type="match status" value="1"/>
</dbReference>
<dbReference type="InterPro" id="IPR051675">
    <property type="entry name" value="Endo/Exo/Phosphatase_dom_1"/>
</dbReference>
<feature type="domain" description="Helix-hairpin-helix DNA-binding motif class 1" evidence="2">
    <location>
        <begin position="261"/>
        <end position="280"/>
    </location>
</feature>
<dbReference type="InterPro" id="IPR010994">
    <property type="entry name" value="RuvA_2-like"/>
</dbReference>
<dbReference type="SUPFAM" id="SSF47781">
    <property type="entry name" value="RuvA domain 2-like"/>
    <property type="match status" value="1"/>
</dbReference>
<proteinExistence type="predicted"/>
<dbReference type="PANTHER" id="PTHR21180:SF32">
    <property type="entry name" value="ENDONUCLEASE_EXONUCLEASE_PHOSPHATASE FAMILY DOMAIN-CONTAINING PROTEIN 1"/>
    <property type="match status" value="1"/>
</dbReference>
<dbReference type="RefSeq" id="WP_235311625.1">
    <property type="nucleotide sequence ID" value="NZ_JAKGAS010000003.1"/>
</dbReference>
<dbReference type="Gene3D" id="1.10.150.320">
    <property type="entry name" value="Photosystem II 12 kDa extrinsic protein"/>
    <property type="match status" value="1"/>
</dbReference>
<gene>
    <name evidence="3" type="ORF">L0668_08065</name>
</gene>
<evidence type="ECO:0000259" key="2">
    <source>
        <dbReference type="SMART" id="SM00278"/>
    </source>
</evidence>
<protein>
    <submittedName>
        <fullName evidence="3">Helix-hairpin-helix domain-containing protein</fullName>
    </submittedName>
</protein>
<reference evidence="3 4" key="1">
    <citation type="submission" date="2022-01" db="EMBL/GenBank/DDBJ databases">
        <title>Paraglaciecola sp. G1-23.</title>
        <authorList>
            <person name="Jin M.S."/>
            <person name="Han D.M."/>
            <person name="Kim H.M."/>
            <person name="Jeon C.O."/>
        </authorList>
    </citation>
    <scope>NUCLEOTIDE SEQUENCE [LARGE SCALE GENOMIC DNA]</scope>
    <source>
        <strain evidence="3 4">G1-23</strain>
    </source>
</reference>
<evidence type="ECO:0000313" key="3">
    <source>
        <dbReference type="EMBL" id="MCF2948057.1"/>
    </source>
</evidence>
<dbReference type="PANTHER" id="PTHR21180">
    <property type="entry name" value="ENDONUCLEASE/EXONUCLEASE/PHOSPHATASE FAMILY DOMAIN-CONTAINING PROTEIN 1"/>
    <property type="match status" value="1"/>
</dbReference>
<sequence length="283" mass="31031">MTATQVLSEDLTGSEALQIQQPCGYRIHNNQISIDVSAIQNNRNAENISGTLALELWALRQPYYSGQFDGVALAGTAIGELLDQHYVGPSVYNLEFQEPPTGQWYICLMLREWTENGYITRDAVNFDLPYISTWKPSIIDGGANTVIHVDFANLEIEPQSNSVKSEAATDTNTNTSVVEEVEEVEEVTAKDMLSTAKAAPKTTNKKAKASKTKKPSTKHKATKASAVSINRAELEQVRAIKGVSATVAQNILTDRPFKTLNDLLKVKGIGPKLLEKIKGQIKL</sequence>
<keyword evidence="4" id="KW-1185">Reference proteome</keyword>
<dbReference type="InterPro" id="IPR003583">
    <property type="entry name" value="Hlx-hairpin-Hlx_DNA-bd_motif"/>
</dbReference>
<accession>A0ABS9D532</accession>
<dbReference type="Proteomes" id="UP001521137">
    <property type="component" value="Unassembled WGS sequence"/>
</dbReference>
<evidence type="ECO:0000313" key="4">
    <source>
        <dbReference type="Proteomes" id="UP001521137"/>
    </source>
</evidence>
<feature type="compositionally biased region" description="Basic residues" evidence="1">
    <location>
        <begin position="203"/>
        <end position="222"/>
    </location>
</feature>
<comment type="caution">
    <text evidence="3">The sequence shown here is derived from an EMBL/GenBank/DDBJ whole genome shotgun (WGS) entry which is preliminary data.</text>
</comment>